<sequence length="258" mass="31100">MTYKICTECNKNKLVKYYYRDYSITTKESYRSKCKQCCQKRQQKRKSNEKDKTIKNKICKDCVLKLPISQYYKNARYKDGYFARCKKCHDTKEKTGYIIKRTKEYMKEYNKKRYSDPRYIIRSSIRKSIIYYSNKSKNNEKSSKYIGCTVSFFKTWIEYQFKKKMTWENHGSYWHFDHVKPCASFDLSNDDEILKCYNWTNYQPLKAIKNLKKSDIIIPEVIKSHKNIVKKFKNENSKLFSSASTLKNRVNCGEVLKL</sequence>
<accession>A0A2K9V8A4</accession>
<name>A0A2K9V8A4_9VIRU</name>
<proteinExistence type="predicted"/>
<reference evidence="1" key="1">
    <citation type="submission" date="2018-01" db="EMBL/GenBank/DDBJ databases">
        <title>Draft genome sequence of Bandra megavirus.</title>
        <authorList>
            <person name="Chatterjee A."/>
            <person name="Yadav R."/>
            <person name="Kondabagil K."/>
        </authorList>
    </citation>
    <scope>NUCLEOTIDE SEQUENCE</scope>
    <source>
        <strain evidence="1">KK-1</strain>
    </source>
</reference>
<evidence type="ECO:0000313" key="1">
    <source>
        <dbReference type="EMBL" id="AUV58448.1"/>
    </source>
</evidence>
<dbReference type="EMBL" id="MG779341">
    <property type="protein sequence ID" value="AUV58448.1"/>
    <property type="molecule type" value="Genomic_DNA"/>
</dbReference>
<protein>
    <submittedName>
        <fullName evidence="1">Uncharacterized protein</fullName>
    </submittedName>
</protein>
<organism evidence="1">
    <name type="scientific">Bandra megavirus</name>
    <dbReference type="NCBI Taxonomy" id="2071566"/>
    <lineage>
        <taxon>Viruses</taxon>
        <taxon>Varidnaviria</taxon>
        <taxon>Bamfordvirae</taxon>
        <taxon>Nucleocytoviricota</taxon>
        <taxon>Megaviricetes</taxon>
        <taxon>Imitervirales</taxon>
        <taxon>Mimiviridae</taxon>
        <taxon>Megamimivirinae</taxon>
        <taxon>Megavirus</taxon>
    </lineage>
</organism>